<dbReference type="AlphaFoldDB" id="A0A0Q9X795"/>
<accession>A0A0Q9X795</accession>
<protein>
    <submittedName>
        <fullName evidence="2">Uncharacterized protein</fullName>
    </submittedName>
</protein>
<sequence>MKSENVDQKTNGKMHLQMRSKNNKDVRIYETFEEIHEHVNEPDDRDPDPQPSNHHKSHDELVGGVEISEKKKHDIPIKIKVKHHHHHHHHNHIKEVIKTVPKPYPVEKIVHIPIEKIVEKIVQVPKIVNVTVEKIIHVPVEKVIEKIVRVPKPVHILKPYVVEKITEKIVHVPKPYPVLKTVPYPVEIKVPVTVEKKIPVPYTVEVERKVPVYIKSQEPYKFEQRSNNFDEKHTHFKETSNSPVYSYENYNNNHKLSQSKQMDLPMSTQYHTYNEAIDQHPATIDSSQHIRQLEQSTAESTLLPIKFLETKTPFNLFVANNDTSFDVNPQTFSNKLQELPFSFPIEFIQVHPMPFQNPIGLESSVSQQSLKIT</sequence>
<dbReference type="InParanoid" id="A0A0Q9X795"/>
<feature type="compositionally biased region" description="Basic and acidic residues" evidence="1">
    <location>
        <begin position="22"/>
        <end position="42"/>
    </location>
</feature>
<evidence type="ECO:0000313" key="2">
    <source>
        <dbReference type="EMBL" id="KRG03845.1"/>
    </source>
</evidence>
<dbReference type="KEGG" id="dmo:Dmoj_GI25669"/>
<name>A0A0Q9X795_DROMO</name>
<dbReference type="PANTHER" id="PTHR47771:SF14">
    <property type="entry name" value="RH73259P"/>
    <property type="match status" value="1"/>
</dbReference>
<dbReference type="Proteomes" id="UP000009192">
    <property type="component" value="Unassembled WGS sequence"/>
</dbReference>
<gene>
    <name evidence="2" type="primary">Dmoj\GI25669</name>
    <name evidence="2" type="ORF">Dmoj_GI25669</name>
</gene>
<dbReference type="EMBL" id="CH933807">
    <property type="protein sequence ID" value="KRG03845.1"/>
    <property type="molecule type" value="Genomic_DNA"/>
</dbReference>
<keyword evidence="3" id="KW-1185">Reference proteome</keyword>
<evidence type="ECO:0000313" key="3">
    <source>
        <dbReference type="Proteomes" id="UP000009192"/>
    </source>
</evidence>
<feature type="region of interest" description="Disordered" evidence="1">
    <location>
        <begin position="1"/>
        <end position="65"/>
    </location>
</feature>
<reference evidence="2 3" key="1">
    <citation type="journal article" date="2007" name="Nature">
        <title>Evolution of genes and genomes on the Drosophila phylogeny.</title>
        <authorList>
            <consortium name="Drosophila 12 Genomes Consortium"/>
            <person name="Clark A.G."/>
            <person name="Eisen M.B."/>
            <person name="Smith D.R."/>
            <person name="Bergman C.M."/>
            <person name="Oliver B."/>
            <person name="Markow T.A."/>
            <person name="Kaufman T.C."/>
            <person name="Kellis M."/>
            <person name="Gelbart W."/>
            <person name="Iyer V.N."/>
            <person name="Pollard D.A."/>
            <person name="Sackton T.B."/>
            <person name="Larracuente A.M."/>
            <person name="Singh N.D."/>
            <person name="Abad J.P."/>
            <person name="Abt D.N."/>
            <person name="Adryan B."/>
            <person name="Aguade M."/>
            <person name="Akashi H."/>
            <person name="Anderson W.W."/>
            <person name="Aquadro C.F."/>
            <person name="Ardell D.H."/>
            <person name="Arguello R."/>
            <person name="Artieri C.G."/>
            <person name="Barbash D.A."/>
            <person name="Barker D."/>
            <person name="Barsanti P."/>
            <person name="Batterham P."/>
            <person name="Batzoglou S."/>
            <person name="Begun D."/>
            <person name="Bhutkar A."/>
            <person name="Blanco E."/>
            <person name="Bosak S.A."/>
            <person name="Bradley R.K."/>
            <person name="Brand A.D."/>
            <person name="Brent M.R."/>
            <person name="Brooks A.N."/>
            <person name="Brown R.H."/>
            <person name="Butlin R.K."/>
            <person name="Caggese C."/>
            <person name="Calvi B.R."/>
            <person name="Bernardo de Carvalho A."/>
            <person name="Caspi A."/>
            <person name="Castrezana S."/>
            <person name="Celniker S.E."/>
            <person name="Chang J.L."/>
            <person name="Chapple C."/>
            <person name="Chatterji S."/>
            <person name="Chinwalla A."/>
            <person name="Civetta A."/>
            <person name="Clifton S.W."/>
            <person name="Comeron J.M."/>
            <person name="Costello J.C."/>
            <person name="Coyne J.A."/>
            <person name="Daub J."/>
            <person name="David R.G."/>
            <person name="Delcher A.L."/>
            <person name="Delehaunty K."/>
            <person name="Do C.B."/>
            <person name="Ebling H."/>
            <person name="Edwards K."/>
            <person name="Eickbush T."/>
            <person name="Evans J.D."/>
            <person name="Filipski A."/>
            <person name="Findeiss S."/>
            <person name="Freyhult E."/>
            <person name="Fulton L."/>
            <person name="Fulton R."/>
            <person name="Garcia A.C."/>
            <person name="Gardiner A."/>
            <person name="Garfield D.A."/>
            <person name="Garvin B.E."/>
            <person name="Gibson G."/>
            <person name="Gilbert D."/>
            <person name="Gnerre S."/>
            <person name="Godfrey J."/>
            <person name="Good R."/>
            <person name="Gotea V."/>
            <person name="Gravely B."/>
            <person name="Greenberg A.J."/>
            <person name="Griffiths-Jones S."/>
            <person name="Gross S."/>
            <person name="Guigo R."/>
            <person name="Gustafson E.A."/>
            <person name="Haerty W."/>
            <person name="Hahn M.W."/>
            <person name="Halligan D.L."/>
            <person name="Halpern A.L."/>
            <person name="Halter G.M."/>
            <person name="Han M.V."/>
            <person name="Heger A."/>
            <person name="Hillier L."/>
            <person name="Hinrichs A.S."/>
            <person name="Holmes I."/>
            <person name="Hoskins R.A."/>
            <person name="Hubisz M.J."/>
            <person name="Hultmark D."/>
            <person name="Huntley M.A."/>
            <person name="Jaffe D.B."/>
            <person name="Jagadeeshan S."/>
            <person name="Jeck W.R."/>
            <person name="Johnson J."/>
            <person name="Jones C.D."/>
            <person name="Jordan W.C."/>
            <person name="Karpen G.H."/>
            <person name="Kataoka E."/>
            <person name="Keightley P.D."/>
            <person name="Kheradpour P."/>
            <person name="Kirkness E.F."/>
            <person name="Koerich L.B."/>
            <person name="Kristiansen K."/>
            <person name="Kudrna D."/>
            <person name="Kulathinal R.J."/>
            <person name="Kumar S."/>
            <person name="Kwok R."/>
            <person name="Lander E."/>
            <person name="Langley C.H."/>
            <person name="Lapoint R."/>
            <person name="Lazzaro B.P."/>
            <person name="Lee S.J."/>
            <person name="Levesque L."/>
            <person name="Li R."/>
            <person name="Lin C.F."/>
            <person name="Lin M.F."/>
            <person name="Lindblad-Toh K."/>
            <person name="Llopart A."/>
            <person name="Long M."/>
            <person name="Low L."/>
            <person name="Lozovsky E."/>
            <person name="Lu J."/>
            <person name="Luo M."/>
            <person name="Machado C.A."/>
            <person name="Makalowski W."/>
            <person name="Marzo M."/>
            <person name="Matsuda M."/>
            <person name="Matzkin L."/>
            <person name="McAllister B."/>
            <person name="McBride C.S."/>
            <person name="McKernan B."/>
            <person name="McKernan K."/>
            <person name="Mendez-Lago M."/>
            <person name="Minx P."/>
            <person name="Mollenhauer M.U."/>
            <person name="Montooth K."/>
            <person name="Mount S.M."/>
            <person name="Mu X."/>
            <person name="Myers E."/>
            <person name="Negre B."/>
            <person name="Newfeld S."/>
            <person name="Nielsen R."/>
            <person name="Noor M.A."/>
            <person name="O'Grady P."/>
            <person name="Pachter L."/>
            <person name="Papaceit M."/>
            <person name="Parisi M.J."/>
            <person name="Parisi M."/>
            <person name="Parts L."/>
            <person name="Pedersen J.S."/>
            <person name="Pesole G."/>
            <person name="Phillippy A.M."/>
            <person name="Ponting C.P."/>
            <person name="Pop M."/>
            <person name="Porcelli D."/>
            <person name="Powell J.R."/>
            <person name="Prohaska S."/>
            <person name="Pruitt K."/>
            <person name="Puig M."/>
            <person name="Quesneville H."/>
            <person name="Ram K.R."/>
            <person name="Rand D."/>
            <person name="Rasmussen M.D."/>
            <person name="Reed L.K."/>
            <person name="Reenan R."/>
            <person name="Reily A."/>
            <person name="Remington K.A."/>
            <person name="Rieger T.T."/>
            <person name="Ritchie M.G."/>
            <person name="Robin C."/>
            <person name="Rogers Y.H."/>
            <person name="Rohde C."/>
            <person name="Rozas J."/>
            <person name="Rubenfield M.J."/>
            <person name="Ruiz A."/>
            <person name="Russo S."/>
            <person name="Salzberg S.L."/>
            <person name="Sanchez-Gracia A."/>
            <person name="Saranga D.J."/>
            <person name="Sato H."/>
            <person name="Schaeffer S.W."/>
            <person name="Schatz M.C."/>
            <person name="Schlenke T."/>
            <person name="Schwartz R."/>
            <person name="Segarra C."/>
            <person name="Singh R.S."/>
            <person name="Sirot L."/>
            <person name="Sirota M."/>
            <person name="Sisneros N.B."/>
            <person name="Smith C.D."/>
            <person name="Smith T.F."/>
            <person name="Spieth J."/>
            <person name="Stage D.E."/>
            <person name="Stark A."/>
            <person name="Stephan W."/>
            <person name="Strausberg R.L."/>
            <person name="Strempel S."/>
            <person name="Sturgill D."/>
            <person name="Sutton G."/>
            <person name="Sutton G.G."/>
            <person name="Tao W."/>
            <person name="Teichmann S."/>
            <person name="Tobari Y.N."/>
            <person name="Tomimura Y."/>
            <person name="Tsolas J.M."/>
            <person name="Valente V.L."/>
            <person name="Venter E."/>
            <person name="Venter J.C."/>
            <person name="Vicario S."/>
            <person name="Vieira F.G."/>
            <person name="Vilella A.J."/>
            <person name="Villasante A."/>
            <person name="Walenz B."/>
            <person name="Wang J."/>
            <person name="Wasserman M."/>
            <person name="Watts T."/>
            <person name="Wilson D."/>
            <person name="Wilson R.K."/>
            <person name="Wing R.A."/>
            <person name="Wolfner M.F."/>
            <person name="Wong A."/>
            <person name="Wong G.K."/>
            <person name="Wu C.I."/>
            <person name="Wu G."/>
            <person name="Yamamoto D."/>
            <person name="Yang H.P."/>
            <person name="Yang S.P."/>
            <person name="Yorke J.A."/>
            <person name="Yoshida K."/>
            <person name="Zdobnov E."/>
            <person name="Zhang P."/>
            <person name="Zhang Y."/>
            <person name="Zimin A.V."/>
            <person name="Baldwin J."/>
            <person name="Abdouelleil A."/>
            <person name="Abdulkadir J."/>
            <person name="Abebe A."/>
            <person name="Abera B."/>
            <person name="Abreu J."/>
            <person name="Acer S.C."/>
            <person name="Aftuck L."/>
            <person name="Alexander A."/>
            <person name="An P."/>
            <person name="Anderson E."/>
            <person name="Anderson S."/>
            <person name="Arachi H."/>
            <person name="Azer M."/>
            <person name="Bachantsang P."/>
            <person name="Barry A."/>
            <person name="Bayul T."/>
            <person name="Berlin A."/>
            <person name="Bessette D."/>
            <person name="Bloom T."/>
            <person name="Blye J."/>
            <person name="Boguslavskiy L."/>
            <person name="Bonnet C."/>
            <person name="Boukhgalter B."/>
            <person name="Bourzgui I."/>
            <person name="Brown A."/>
            <person name="Cahill P."/>
            <person name="Channer S."/>
            <person name="Cheshatsang Y."/>
            <person name="Chuda L."/>
            <person name="Citroen M."/>
            <person name="Collymore A."/>
            <person name="Cooke P."/>
            <person name="Costello M."/>
            <person name="D'Aco K."/>
            <person name="Daza R."/>
            <person name="De Haan G."/>
            <person name="DeGray S."/>
            <person name="DeMaso C."/>
            <person name="Dhargay N."/>
            <person name="Dooley K."/>
            <person name="Dooley E."/>
            <person name="Doricent M."/>
            <person name="Dorje P."/>
            <person name="Dorjee K."/>
            <person name="Dupes A."/>
            <person name="Elong R."/>
            <person name="Falk J."/>
            <person name="Farina A."/>
            <person name="Faro S."/>
            <person name="Ferguson D."/>
            <person name="Fisher S."/>
            <person name="Foley C.D."/>
            <person name="Franke A."/>
            <person name="Friedrich D."/>
            <person name="Gadbois L."/>
            <person name="Gearin G."/>
            <person name="Gearin C.R."/>
            <person name="Giannoukos G."/>
            <person name="Goode T."/>
            <person name="Graham J."/>
            <person name="Grandbois E."/>
            <person name="Grewal S."/>
            <person name="Gyaltsen K."/>
            <person name="Hafez N."/>
            <person name="Hagos B."/>
            <person name="Hall J."/>
            <person name="Henson C."/>
            <person name="Hollinger A."/>
            <person name="Honan T."/>
            <person name="Huard M.D."/>
            <person name="Hughes L."/>
            <person name="Hurhula B."/>
            <person name="Husby M.E."/>
            <person name="Kamat A."/>
            <person name="Kanga B."/>
            <person name="Kashin S."/>
            <person name="Khazanovich D."/>
            <person name="Kisner P."/>
            <person name="Lance K."/>
            <person name="Lara M."/>
            <person name="Lee W."/>
            <person name="Lennon N."/>
            <person name="Letendre F."/>
            <person name="LeVine R."/>
            <person name="Lipovsky A."/>
            <person name="Liu X."/>
            <person name="Liu J."/>
            <person name="Liu S."/>
            <person name="Lokyitsang T."/>
            <person name="Lokyitsang Y."/>
            <person name="Lubonja R."/>
            <person name="Lui A."/>
            <person name="MacDonald P."/>
            <person name="Magnisalis V."/>
            <person name="Maru K."/>
            <person name="Matthews C."/>
            <person name="McCusker W."/>
            <person name="McDonough S."/>
            <person name="Mehta T."/>
            <person name="Meldrim J."/>
            <person name="Meneus L."/>
            <person name="Mihai O."/>
            <person name="Mihalev A."/>
            <person name="Mihova T."/>
            <person name="Mittelman R."/>
            <person name="Mlenga V."/>
            <person name="Montmayeur A."/>
            <person name="Mulrain L."/>
            <person name="Navidi A."/>
            <person name="Naylor J."/>
            <person name="Negash T."/>
            <person name="Nguyen T."/>
            <person name="Nguyen N."/>
            <person name="Nicol R."/>
            <person name="Norbu C."/>
            <person name="Norbu N."/>
            <person name="Novod N."/>
            <person name="O'Neill B."/>
            <person name="Osman S."/>
            <person name="Markiewicz E."/>
            <person name="Oyono O.L."/>
            <person name="Patti C."/>
            <person name="Phunkhang P."/>
            <person name="Pierre F."/>
            <person name="Priest M."/>
            <person name="Raghuraman S."/>
            <person name="Rege F."/>
            <person name="Reyes R."/>
            <person name="Rise C."/>
            <person name="Rogov P."/>
            <person name="Ross K."/>
            <person name="Ryan E."/>
            <person name="Settipalli S."/>
            <person name="Shea T."/>
            <person name="Sherpa N."/>
            <person name="Shi L."/>
            <person name="Shih D."/>
            <person name="Sparrow T."/>
            <person name="Spaulding J."/>
            <person name="Stalker J."/>
            <person name="Stange-Thomann N."/>
            <person name="Stavropoulos S."/>
            <person name="Stone C."/>
            <person name="Strader C."/>
            <person name="Tesfaye S."/>
            <person name="Thomson T."/>
            <person name="Thoulutsang Y."/>
            <person name="Thoulutsang D."/>
            <person name="Topham K."/>
            <person name="Topping I."/>
            <person name="Tsamla T."/>
            <person name="Vassiliev H."/>
            <person name="Vo A."/>
            <person name="Wangchuk T."/>
            <person name="Wangdi T."/>
            <person name="Weiand M."/>
            <person name="Wilkinson J."/>
            <person name="Wilson A."/>
            <person name="Yadav S."/>
            <person name="Young G."/>
            <person name="Yu Q."/>
            <person name="Zembek L."/>
            <person name="Zhong D."/>
            <person name="Zimmer A."/>
            <person name="Zwirko Z."/>
            <person name="Jaffe D.B."/>
            <person name="Alvarez P."/>
            <person name="Brockman W."/>
            <person name="Butler J."/>
            <person name="Chin C."/>
            <person name="Gnerre S."/>
            <person name="Grabherr M."/>
            <person name="Kleber M."/>
            <person name="Mauceli E."/>
            <person name="MacCallum I."/>
        </authorList>
    </citation>
    <scope>NUCLEOTIDE SEQUENCE [LARGE SCALE GENOMIC DNA]</scope>
    <source>
        <strain evidence="3">Tucson 15081-1352.22</strain>
    </source>
</reference>
<dbReference type="OrthoDB" id="371494at2759"/>
<evidence type="ECO:0000256" key="1">
    <source>
        <dbReference type="SAM" id="MobiDB-lite"/>
    </source>
</evidence>
<organism evidence="2 3">
    <name type="scientific">Drosophila mojavensis</name>
    <name type="common">Fruit fly</name>
    <dbReference type="NCBI Taxonomy" id="7230"/>
    <lineage>
        <taxon>Eukaryota</taxon>
        <taxon>Metazoa</taxon>
        <taxon>Ecdysozoa</taxon>
        <taxon>Arthropoda</taxon>
        <taxon>Hexapoda</taxon>
        <taxon>Insecta</taxon>
        <taxon>Pterygota</taxon>
        <taxon>Neoptera</taxon>
        <taxon>Endopterygota</taxon>
        <taxon>Diptera</taxon>
        <taxon>Brachycera</taxon>
        <taxon>Muscomorpha</taxon>
        <taxon>Ephydroidea</taxon>
        <taxon>Drosophilidae</taxon>
        <taxon>Drosophila</taxon>
    </lineage>
</organism>
<dbReference type="PANTHER" id="PTHR47771">
    <property type="entry name" value="LD27203P-RELATED"/>
    <property type="match status" value="1"/>
</dbReference>
<proteinExistence type="predicted"/>